<dbReference type="Pfam" id="PF00392">
    <property type="entry name" value="GntR"/>
    <property type="match status" value="1"/>
</dbReference>
<keyword evidence="3" id="KW-0804">Transcription</keyword>
<proteinExistence type="predicted"/>
<dbReference type="GO" id="GO:0003677">
    <property type="term" value="F:DNA binding"/>
    <property type="evidence" value="ECO:0007669"/>
    <property type="project" value="UniProtKB-KW"/>
</dbReference>
<dbReference type="Pfam" id="PF07729">
    <property type="entry name" value="FCD"/>
    <property type="match status" value="1"/>
</dbReference>
<dbReference type="InterPro" id="IPR000524">
    <property type="entry name" value="Tscrpt_reg_HTH_GntR"/>
</dbReference>
<dbReference type="OrthoDB" id="9816161at2"/>
<dbReference type="PROSITE" id="PS50949">
    <property type="entry name" value="HTH_GNTR"/>
    <property type="match status" value="1"/>
</dbReference>
<dbReference type="Gene3D" id="1.20.120.530">
    <property type="entry name" value="GntR ligand-binding domain-like"/>
    <property type="match status" value="1"/>
</dbReference>
<dbReference type="SUPFAM" id="SSF48008">
    <property type="entry name" value="GntR ligand-binding domain-like"/>
    <property type="match status" value="1"/>
</dbReference>
<dbReference type="InterPro" id="IPR036388">
    <property type="entry name" value="WH-like_DNA-bd_sf"/>
</dbReference>
<reference evidence="6 7" key="1">
    <citation type="submission" date="2018-06" db="EMBL/GenBank/DDBJ databases">
        <title>Streptomyces reniochalinae sp. nov. and Streptomyces diacarnus sp. nov. from marine sponges.</title>
        <authorList>
            <person name="Li L."/>
        </authorList>
    </citation>
    <scope>NUCLEOTIDE SEQUENCE [LARGE SCALE GENOMIC DNA]</scope>
    <source>
        <strain evidence="6 7">LHW50302</strain>
    </source>
</reference>
<evidence type="ECO:0000256" key="4">
    <source>
        <dbReference type="SAM" id="MobiDB-lite"/>
    </source>
</evidence>
<dbReference type="Gene3D" id="1.10.10.10">
    <property type="entry name" value="Winged helix-like DNA-binding domain superfamily/Winged helix DNA-binding domain"/>
    <property type="match status" value="1"/>
</dbReference>
<keyword evidence="1" id="KW-0805">Transcription regulation</keyword>
<dbReference type="InterPro" id="IPR008920">
    <property type="entry name" value="TF_FadR/GntR_C"/>
</dbReference>
<gene>
    <name evidence="6" type="ORF">DQ392_16465</name>
</gene>
<evidence type="ECO:0000313" key="6">
    <source>
        <dbReference type="EMBL" id="RCG17471.1"/>
    </source>
</evidence>
<comment type="caution">
    <text evidence="6">The sequence shown here is derived from an EMBL/GenBank/DDBJ whole genome shotgun (WGS) entry which is preliminary data.</text>
</comment>
<dbReference type="PRINTS" id="PR00035">
    <property type="entry name" value="HTHGNTR"/>
</dbReference>
<dbReference type="GO" id="GO:0003700">
    <property type="term" value="F:DNA-binding transcription factor activity"/>
    <property type="evidence" value="ECO:0007669"/>
    <property type="project" value="InterPro"/>
</dbReference>
<dbReference type="CDD" id="cd07377">
    <property type="entry name" value="WHTH_GntR"/>
    <property type="match status" value="1"/>
</dbReference>
<dbReference type="AlphaFoldDB" id="A0A367EHF1"/>
<feature type="region of interest" description="Disordered" evidence="4">
    <location>
        <begin position="35"/>
        <end position="66"/>
    </location>
</feature>
<evidence type="ECO:0000256" key="1">
    <source>
        <dbReference type="ARBA" id="ARBA00023015"/>
    </source>
</evidence>
<organism evidence="6 7">
    <name type="scientific">Streptomyces reniochalinae</name>
    <dbReference type="NCBI Taxonomy" id="2250578"/>
    <lineage>
        <taxon>Bacteria</taxon>
        <taxon>Bacillati</taxon>
        <taxon>Actinomycetota</taxon>
        <taxon>Actinomycetes</taxon>
        <taxon>Kitasatosporales</taxon>
        <taxon>Streptomycetaceae</taxon>
        <taxon>Streptomyces</taxon>
    </lineage>
</organism>
<protein>
    <submittedName>
        <fullName evidence="6">GntR family transcriptional regulator</fullName>
    </submittedName>
</protein>
<evidence type="ECO:0000313" key="7">
    <source>
        <dbReference type="Proteomes" id="UP000253507"/>
    </source>
</evidence>
<dbReference type="SMART" id="SM00895">
    <property type="entry name" value="FCD"/>
    <property type="match status" value="1"/>
</dbReference>
<evidence type="ECO:0000256" key="3">
    <source>
        <dbReference type="ARBA" id="ARBA00023163"/>
    </source>
</evidence>
<dbReference type="InterPro" id="IPR011711">
    <property type="entry name" value="GntR_C"/>
</dbReference>
<feature type="domain" description="HTH gntR-type" evidence="5">
    <location>
        <begin position="64"/>
        <end position="131"/>
    </location>
</feature>
<dbReference type="SUPFAM" id="SSF46785">
    <property type="entry name" value="Winged helix' DNA-binding domain"/>
    <property type="match status" value="1"/>
</dbReference>
<dbReference type="InterPro" id="IPR036390">
    <property type="entry name" value="WH_DNA-bd_sf"/>
</dbReference>
<accession>A0A367EHF1</accession>
<dbReference type="Proteomes" id="UP000253507">
    <property type="component" value="Unassembled WGS sequence"/>
</dbReference>
<dbReference type="PANTHER" id="PTHR43537:SF24">
    <property type="entry name" value="GLUCONATE OPERON TRANSCRIPTIONAL REPRESSOR"/>
    <property type="match status" value="1"/>
</dbReference>
<dbReference type="PANTHER" id="PTHR43537">
    <property type="entry name" value="TRANSCRIPTIONAL REGULATOR, GNTR FAMILY"/>
    <property type="match status" value="1"/>
</dbReference>
<keyword evidence="7" id="KW-1185">Reference proteome</keyword>
<sequence length="278" mass="29927">MVGLPSGCRDVDKLAVDEIVDNISDEKVGEDVGEAPGAVRLRDDHRTSQRPGAGGVGQNRATGQAGRGTVVRGIRQALAAGDMAPGQRLVEQELADTFHATRSSVREALQELAADGLVELIPRRGARVRVISVEDAVLITECRAVLEGLCARRAAERATEKDRTVLRDIGTAMEDAVDRGELETYSALNRRLHELVARVSGQTVAESLLDRLNGQMVRYQFRLALRPGRPTQSLPQHRAIIDAILAGDPAAAERAARAHLDSVIEQLRATPGPSPHLT</sequence>
<dbReference type="SMART" id="SM00345">
    <property type="entry name" value="HTH_GNTR"/>
    <property type="match status" value="1"/>
</dbReference>
<evidence type="ECO:0000256" key="2">
    <source>
        <dbReference type="ARBA" id="ARBA00023125"/>
    </source>
</evidence>
<name>A0A367EHF1_9ACTN</name>
<keyword evidence="2" id="KW-0238">DNA-binding</keyword>
<dbReference type="EMBL" id="QOIM01000036">
    <property type="protein sequence ID" value="RCG17471.1"/>
    <property type="molecule type" value="Genomic_DNA"/>
</dbReference>
<evidence type="ECO:0000259" key="5">
    <source>
        <dbReference type="PROSITE" id="PS50949"/>
    </source>
</evidence>